<sequence>MSLGGLLRPHLSLMHGWIPVTVQIAAAVLLAMVVIRRTRPMWWLWVSWAVFVGAMSAVIAYWYVDSQGLAGEPAPQSLWWWIGLSGTALAVLFAGWRHAAWWRRGVSLAAVPMCLLAVALAVNTWTGYFPTVQIAWNQLTAGPLRDQVDPATVTAMQQRHVIPADGTVVPVQIADSASGFRHRGELVYLPPAWYASNPPPRLPAVMMIGGEFNTPADWVRAGNAVATADAFAAAHHGYAPVLVFADAGGAFNNDTECVDGSRGNSADHLTEDVRPYVISHFGVSAHRSDWGIVGWSMGGTCAVDLSVMHPELFSAFEDIAGDLTPNAGTKAQTIARLYGGNAAAWAAYDPATVMTRHGRYTDVAGWFDTNSAGPEQTAAANTLCALGAAHGIDCAVAVQPGMHDWPFADQAFAAALPWLAGRLGTPGVAPTPLPKPQVTASVLEAADHQPRDAPGPG</sequence>
<dbReference type="PANTHER" id="PTHR48098">
    <property type="entry name" value="ENTEROCHELIN ESTERASE-RELATED"/>
    <property type="match status" value="1"/>
</dbReference>
<gene>
    <name evidence="5" type="ORF">MLIT_12850</name>
</gene>
<dbReference type="Proteomes" id="UP000466607">
    <property type="component" value="Chromosome"/>
</dbReference>
<feature type="transmembrane region" description="Helical" evidence="4">
    <location>
        <begin position="108"/>
        <end position="128"/>
    </location>
</feature>
<dbReference type="PANTHER" id="PTHR48098:SF1">
    <property type="entry name" value="DIACYLGLYCEROL ACYLTRANSFERASE_MYCOLYLTRANSFERASE AG85A"/>
    <property type="match status" value="1"/>
</dbReference>
<keyword evidence="4" id="KW-1133">Transmembrane helix</keyword>
<evidence type="ECO:0000256" key="2">
    <source>
        <dbReference type="ARBA" id="ARBA00022525"/>
    </source>
</evidence>
<protein>
    <submittedName>
        <fullName evidence="5">Membrane protein</fullName>
    </submittedName>
</protein>
<evidence type="ECO:0000313" key="6">
    <source>
        <dbReference type="Proteomes" id="UP000466607"/>
    </source>
</evidence>
<dbReference type="InterPro" id="IPR000801">
    <property type="entry name" value="Esterase-like"/>
</dbReference>
<evidence type="ECO:0000256" key="1">
    <source>
        <dbReference type="ARBA" id="ARBA00004613"/>
    </source>
</evidence>
<evidence type="ECO:0000256" key="4">
    <source>
        <dbReference type="SAM" id="Phobius"/>
    </source>
</evidence>
<dbReference type="EMBL" id="AP022586">
    <property type="protein sequence ID" value="BBY15693.1"/>
    <property type="molecule type" value="Genomic_DNA"/>
</dbReference>
<feature type="transmembrane region" description="Helical" evidence="4">
    <location>
        <begin position="42"/>
        <end position="63"/>
    </location>
</feature>
<comment type="subcellular location">
    <subcellularLocation>
        <location evidence="1">Secreted</location>
    </subcellularLocation>
</comment>
<keyword evidence="4" id="KW-0812">Transmembrane</keyword>
<feature type="transmembrane region" description="Helical" evidence="4">
    <location>
        <begin position="78"/>
        <end position="96"/>
    </location>
</feature>
<dbReference type="GO" id="GO:0016747">
    <property type="term" value="F:acyltransferase activity, transferring groups other than amino-acyl groups"/>
    <property type="evidence" value="ECO:0007669"/>
    <property type="project" value="TreeGrafter"/>
</dbReference>
<dbReference type="Gene3D" id="3.40.50.1820">
    <property type="entry name" value="alpha/beta hydrolase"/>
    <property type="match status" value="1"/>
</dbReference>
<reference evidence="5 6" key="1">
    <citation type="journal article" date="2019" name="Emerg. Microbes Infect.">
        <title>Comprehensive subspecies identification of 175 nontuberculous mycobacteria species based on 7547 genomic profiles.</title>
        <authorList>
            <person name="Matsumoto Y."/>
            <person name="Kinjo T."/>
            <person name="Motooka D."/>
            <person name="Nabeya D."/>
            <person name="Jung N."/>
            <person name="Uechi K."/>
            <person name="Horii T."/>
            <person name="Iida T."/>
            <person name="Fujita J."/>
            <person name="Nakamura S."/>
        </authorList>
    </citation>
    <scope>NUCLEOTIDE SEQUENCE [LARGE SCALE GENOMIC DNA]</scope>
    <source>
        <strain evidence="5 6">JCM 17423</strain>
    </source>
</reference>
<accession>A0AAD1IQ35</accession>
<dbReference type="InterPro" id="IPR029058">
    <property type="entry name" value="AB_hydrolase_fold"/>
</dbReference>
<keyword evidence="4" id="KW-0472">Membrane</keyword>
<dbReference type="GO" id="GO:0005576">
    <property type="term" value="C:extracellular region"/>
    <property type="evidence" value="ECO:0007669"/>
    <property type="project" value="UniProtKB-SubCell"/>
</dbReference>
<dbReference type="AlphaFoldDB" id="A0AAD1IQ35"/>
<dbReference type="Pfam" id="PF00756">
    <property type="entry name" value="Esterase"/>
    <property type="match status" value="1"/>
</dbReference>
<dbReference type="SUPFAM" id="SSF53474">
    <property type="entry name" value="alpha/beta-Hydrolases"/>
    <property type="match status" value="1"/>
</dbReference>
<organism evidence="5 6">
    <name type="scientific">Mycolicibacterium litorale</name>
    <dbReference type="NCBI Taxonomy" id="758802"/>
    <lineage>
        <taxon>Bacteria</taxon>
        <taxon>Bacillati</taxon>
        <taxon>Actinomycetota</taxon>
        <taxon>Actinomycetes</taxon>
        <taxon>Mycobacteriales</taxon>
        <taxon>Mycobacteriaceae</taxon>
        <taxon>Mycolicibacterium</taxon>
    </lineage>
</organism>
<dbReference type="InterPro" id="IPR050583">
    <property type="entry name" value="Mycobacterial_A85_antigen"/>
</dbReference>
<proteinExistence type="predicted"/>
<feature type="region of interest" description="Disordered" evidence="3">
    <location>
        <begin position="427"/>
        <end position="457"/>
    </location>
</feature>
<keyword evidence="2" id="KW-0964">Secreted</keyword>
<feature type="transmembrane region" description="Helical" evidence="4">
    <location>
        <begin position="16"/>
        <end position="35"/>
    </location>
</feature>
<evidence type="ECO:0000256" key="3">
    <source>
        <dbReference type="SAM" id="MobiDB-lite"/>
    </source>
</evidence>
<name>A0AAD1IQ35_9MYCO</name>
<evidence type="ECO:0000313" key="5">
    <source>
        <dbReference type="EMBL" id="BBY15693.1"/>
    </source>
</evidence>
<keyword evidence="6" id="KW-1185">Reference proteome</keyword>